<name>C6XRB7_HIRBI</name>
<evidence type="ECO:0000256" key="15">
    <source>
        <dbReference type="SAM" id="Coils"/>
    </source>
</evidence>
<evidence type="ECO:0000256" key="3">
    <source>
        <dbReference type="ARBA" id="ARBA00022547"/>
    </source>
</evidence>
<keyword evidence="5 13" id="KW-0375">Hydrogen ion transport</keyword>
<dbReference type="HAMAP" id="MF_01398">
    <property type="entry name" value="ATP_synth_b_bprime"/>
    <property type="match status" value="1"/>
</dbReference>
<dbReference type="InterPro" id="IPR002146">
    <property type="entry name" value="ATP_synth_b/b'su_bac/chlpt"/>
</dbReference>
<dbReference type="PANTHER" id="PTHR33445">
    <property type="entry name" value="ATP SYNTHASE SUBUNIT B', CHLOROPLASTIC"/>
    <property type="match status" value="1"/>
</dbReference>
<keyword evidence="9 13" id="KW-0066">ATP synthesis</keyword>
<sequence length="204" mass="21952">MADQKHADDVKHVGDVLQSEISDELHEATGVAEHGEHVEAAGPFADPTFWATIAVLIFLGILVWKKIPATIAKSLDDRAQKIQDELDNARLLREKAQAALAEAERSQAQAEEDAKAIVAAAKAEAKAFADTSRADLKERMERREKMAEERIARAEAEATQAVRNTAAEAASAAAAGILRESTAKGPAKKSLFETSLEDIKKSLG</sequence>
<dbReference type="GO" id="GO:0046961">
    <property type="term" value="F:proton-transporting ATPase activity, rotational mechanism"/>
    <property type="evidence" value="ECO:0007669"/>
    <property type="project" value="TreeGrafter"/>
</dbReference>
<dbReference type="CDD" id="cd06503">
    <property type="entry name" value="ATP-synt_Fo_b"/>
    <property type="match status" value="1"/>
</dbReference>
<keyword evidence="17" id="KW-1185">Reference proteome</keyword>
<dbReference type="STRING" id="582402.Hbal_1055"/>
<dbReference type="GO" id="GO:0046933">
    <property type="term" value="F:proton-transporting ATP synthase activity, rotational mechanism"/>
    <property type="evidence" value="ECO:0007669"/>
    <property type="project" value="UniProtKB-UniRule"/>
</dbReference>
<feature type="transmembrane region" description="Helical" evidence="13">
    <location>
        <begin position="47"/>
        <end position="64"/>
    </location>
</feature>
<evidence type="ECO:0000256" key="9">
    <source>
        <dbReference type="ARBA" id="ARBA00023310"/>
    </source>
</evidence>
<dbReference type="OrthoDB" id="8479836at2"/>
<dbReference type="Proteomes" id="UP000002745">
    <property type="component" value="Chromosome"/>
</dbReference>
<dbReference type="RefSeq" id="WP_015826899.1">
    <property type="nucleotide sequence ID" value="NC_012982.1"/>
</dbReference>
<dbReference type="InterPro" id="IPR050059">
    <property type="entry name" value="ATP_synthase_B_chain"/>
</dbReference>
<feature type="coiled-coil region" evidence="15">
    <location>
        <begin position="72"/>
        <end position="164"/>
    </location>
</feature>
<comment type="function">
    <text evidence="10 13">F(1)F(0) ATP synthase produces ATP from ADP in the presence of a proton or sodium gradient. F-type ATPases consist of two structural domains, F(1) containing the extramembraneous catalytic core and F(0) containing the membrane proton channel, linked together by a central stalk and a peripheral stalk. During catalysis, ATP synthesis in the catalytic domain of F(1) is coupled via a rotary mechanism of the central stalk subunits to proton translocation.</text>
</comment>
<comment type="subunit">
    <text evidence="13">F-type ATPases have 2 components, F(1) - the catalytic core - and F(0) - the membrane proton channel. F(1) has five subunits: alpha(3), beta(3), gamma(1), delta(1), epsilon(1). F(0) has three main subunits: a(1), b(2) and c(10-14). The alpha and beta chains form an alternating ring which encloses part of the gamma chain. F(1) is attached to F(0) by a central stalk formed by the gamma and epsilon chains, while a peripheral stalk is formed by the delta and b chains.</text>
</comment>
<comment type="function">
    <text evidence="11">Component of the F(0) channel, it forms part of the peripheral stalk, linking F(1) to F(0). The b'-subunit is a diverged and duplicated form of b found in plants and photosynthetic bacteria.</text>
</comment>
<evidence type="ECO:0000256" key="14">
    <source>
        <dbReference type="RuleBase" id="RU003848"/>
    </source>
</evidence>
<evidence type="ECO:0000256" key="10">
    <source>
        <dbReference type="ARBA" id="ARBA00025198"/>
    </source>
</evidence>
<reference evidence="17" key="1">
    <citation type="journal article" date="2011" name="J. Bacteriol.">
        <title>Genome sequences of eight morphologically diverse alphaproteobacteria.</title>
        <authorList>
            <consortium name="US DOE Joint Genome Institute"/>
            <person name="Brown P.J."/>
            <person name="Kysela D.T."/>
            <person name="Buechlein A."/>
            <person name="Hemmerich C."/>
            <person name="Brun Y.V."/>
        </authorList>
    </citation>
    <scope>NUCLEOTIDE SEQUENCE [LARGE SCALE GENOMIC DNA]</scope>
    <source>
        <strain evidence="17">ATCC 49814 / DSM 5838 / IFAM 1418</strain>
    </source>
</reference>
<gene>
    <name evidence="13" type="primary">atpF</name>
    <name evidence="16" type="ordered locus">Hbal_1055</name>
</gene>
<evidence type="ECO:0000256" key="11">
    <source>
        <dbReference type="ARBA" id="ARBA00025614"/>
    </source>
</evidence>
<keyword evidence="13" id="KW-1003">Cell membrane</keyword>
<comment type="similarity">
    <text evidence="1 13 14">Belongs to the ATPase B chain family.</text>
</comment>
<evidence type="ECO:0000256" key="8">
    <source>
        <dbReference type="ARBA" id="ARBA00023136"/>
    </source>
</evidence>
<evidence type="ECO:0000256" key="4">
    <source>
        <dbReference type="ARBA" id="ARBA00022692"/>
    </source>
</evidence>
<keyword evidence="13" id="KW-0997">Cell inner membrane</keyword>
<comment type="subcellular location">
    <subcellularLocation>
        <location evidence="13">Cell inner membrane</location>
        <topology evidence="13">Single-pass membrane protein</topology>
    </subcellularLocation>
    <subcellularLocation>
        <location evidence="12">Endomembrane system</location>
        <topology evidence="12">Single-pass membrane protein</topology>
    </subcellularLocation>
</comment>
<evidence type="ECO:0000256" key="6">
    <source>
        <dbReference type="ARBA" id="ARBA00022989"/>
    </source>
</evidence>
<keyword evidence="8 13" id="KW-0472">Membrane</keyword>
<evidence type="ECO:0000256" key="13">
    <source>
        <dbReference type="HAMAP-Rule" id="MF_01398"/>
    </source>
</evidence>
<protein>
    <recommendedName>
        <fullName evidence="13">ATP synthase subunit b</fullName>
    </recommendedName>
    <alternativeName>
        <fullName evidence="13">ATP synthase F(0) sector subunit b</fullName>
    </alternativeName>
    <alternativeName>
        <fullName evidence="13">ATPase subunit I</fullName>
    </alternativeName>
    <alternativeName>
        <fullName evidence="13">F-type ATPase subunit b</fullName>
        <shortName evidence="13">F-ATPase subunit b</shortName>
    </alternativeName>
</protein>
<evidence type="ECO:0000256" key="1">
    <source>
        <dbReference type="ARBA" id="ARBA00005513"/>
    </source>
</evidence>
<organism evidence="16 17">
    <name type="scientific">Hirschia baltica (strain ATCC 49814 / DSM 5838 / IFAM 1418)</name>
    <dbReference type="NCBI Taxonomy" id="582402"/>
    <lineage>
        <taxon>Bacteria</taxon>
        <taxon>Pseudomonadati</taxon>
        <taxon>Pseudomonadota</taxon>
        <taxon>Alphaproteobacteria</taxon>
        <taxon>Hyphomonadales</taxon>
        <taxon>Hyphomonadaceae</taxon>
        <taxon>Hirschia</taxon>
    </lineage>
</organism>
<accession>C6XRB7</accession>
<dbReference type="AlphaFoldDB" id="C6XRB7"/>
<dbReference type="Pfam" id="PF00430">
    <property type="entry name" value="ATP-synt_B"/>
    <property type="match status" value="1"/>
</dbReference>
<dbReference type="PANTHER" id="PTHR33445:SF1">
    <property type="entry name" value="ATP SYNTHASE SUBUNIT B"/>
    <property type="match status" value="1"/>
</dbReference>
<dbReference type="GO" id="GO:0045259">
    <property type="term" value="C:proton-transporting ATP synthase complex"/>
    <property type="evidence" value="ECO:0007669"/>
    <property type="project" value="UniProtKB-KW"/>
</dbReference>
<dbReference type="GO" id="GO:0005886">
    <property type="term" value="C:plasma membrane"/>
    <property type="evidence" value="ECO:0007669"/>
    <property type="project" value="UniProtKB-SubCell"/>
</dbReference>
<evidence type="ECO:0000313" key="17">
    <source>
        <dbReference type="Proteomes" id="UP000002745"/>
    </source>
</evidence>
<dbReference type="EMBL" id="CP001678">
    <property type="protein sequence ID" value="ACT58749.1"/>
    <property type="molecule type" value="Genomic_DNA"/>
</dbReference>
<evidence type="ECO:0000256" key="2">
    <source>
        <dbReference type="ARBA" id="ARBA00022448"/>
    </source>
</evidence>
<keyword evidence="6 13" id="KW-1133">Transmembrane helix</keyword>
<dbReference type="KEGG" id="hba:Hbal_1055"/>
<dbReference type="eggNOG" id="COG0711">
    <property type="taxonomic scope" value="Bacteria"/>
</dbReference>
<keyword evidence="2 13" id="KW-0813">Transport</keyword>
<evidence type="ECO:0000313" key="16">
    <source>
        <dbReference type="EMBL" id="ACT58749.1"/>
    </source>
</evidence>
<dbReference type="GO" id="GO:0012505">
    <property type="term" value="C:endomembrane system"/>
    <property type="evidence" value="ECO:0007669"/>
    <property type="project" value="UniProtKB-SubCell"/>
</dbReference>
<evidence type="ECO:0000256" key="7">
    <source>
        <dbReference type="ARBA" id="ARBA00023065"/>
    </source>
</evidence>
<keyword evidence="7 13" id="KW-0406">Ion transport</keyword>
<keyword evidence="3 13" id="KW-0138">CF(0)</keyword>
<evidence type="ECO:0000256" key="5">
    <source>
        <dbReference type="ARBA" id="ARBA00022781"/>
    </source>
</evidence>
<keyword evidence="4 13" id="KW-0812">Transmembrane</keyword>
<keyword evidence="15" id="KW-0175">Coiled coil</keyword>
<proteinExistence type="inferred from homology"/>
<dbReference type="HOGENOM" id="CLU_079215_6_2_5"/>
<evidence type="ECO:0000256" key="12">
    <source>
        <dbReference type="ARBA" id="ARBA00037847"/>
    </source>
</evidence>